<dbReference type="SMART" id="SM00450">
    <property type="entry name" value="RHOD"/>
    <property type="match status" value="1"/>
</dbReference>
<keyword evidence="3 11" id="KW-0808">Transferase</keyword>
<evidence type="ECO:0000313" key="14">
    <source>
        <dbReference type="Proteomes" id="UP000515154"/>
    </source>
</evidence>
<dbReference type="KEGG" id="osn:115217123"/>
<feature type="domain" description="Rhodanese" evidence="13">
    <location>
        <begin position="354"/>
        <end position="443"/>
    </location>
</feature>
<keyword evidence="15" id="KW-0548">Nucleotidyltransferase</keyword>
<evidence type="ECO:0000256" key="7">
    <source>
        <dbReference type="ARBA" id="ARBA00022833"/>
    </source>
</evidence>
<keyword evidence="9 11" id="KW-0501">Molybdenum cofactor biosynthesis</keyword>
<dbReference type="Proteomes" id="UP000515154">
    <property type="component" value="Linkage group LG11"/>
</dbReference>
<evidence type="ECO:0000256" key="12">
    <source>
        <dbReference type="SAM" id="Coils"/>
    </source>
</evidence>
<dbReference type="CDD" id="cd00757">
    <property type="entry name" value="ThiF_MoeB_HesA_family"/>
    <property type="match status" value="1"/>
</dbReference>
<keyword evidence="2 11" id="KW-0963">Cytoplasm</keyword>
<feature type="binding site" evidence="11">
    <location>
        <position position="226"/>
    </location>
    <ligand>
        <name>Zn(2+)</name>
        <dbReference type="ChEBI" id="CHEBI:29105"/>
    </ligand>
</feature>
<evidence type="ECO:0000256" key="10">
    <source>
        <dbReference type="ARBA" id="ARBA00023268"/>
    </source>
</evidence>
<gene>
    <name evidence="15" type="primary">LOC115217123</name>
</gene>
<dbReference type="RefSeq" id="XP_029642587.1">
    <property type="nucleotide sequence ID" value="XM_029786727.2"/>
</dbReference>
<evidence type="ECO:0000256" key="11">
    <source>
        <dbReference type="HAMAP-Rule" id="MF_03049"/>
    </source>
</evidence>
<dbReference type="GO" id="GO:0002143">
    <property type="term" value="P:tRNA wobble position uridine thiolation"/>
    <property type="evidence" value="ECO:0007669"/>
    <property type="project" value="InterPro"/>
</dbReference>
<feature type="binding site" evidence="11">
    <location>
        <begin position="124"/>
        <end position="128"/>
    </location>
    <ligand>
        <name>ATP</name>
        <dbReference type="ChEBI" id="CHEBI:30616"/>
    </ligand>
</feature>
<feature type="coiled-coil region" evidence="12">
    <location>
        <begin position="1"/>
        <end position="35"/>
    </location>
</feature>
<keyword evidence="12" id="KW-0175">Coiled coil</keyword>
<accession>A0A6P7SWF8</accession>
<proteinExistence type="inferred from homology"/>
<feature type="binding site" evidence="11">
    <location>
        <position position="96"/>
    </location>
    <ligand>
        <name>ATP</name>
        <dbReference type="ChEBI" id="CHEBI:30616"/>
    </ligand>
</feature>
<dbReference type="AlphaFoldDB" id="A0A6P7SWF8"/>
<dbReference type="GO" id="GO:0070566">
    <property type="term" value="F:adenylyltransferase activity"/>
    <property type="evidence" value="ECO:0007669"/>
    <property type="project" value="InterPro"/>
</dbReference>
<dbReference type="PANTHER" id="PTHR10953">
    <property type="entry name" value="UBIQUITIN-ACTIVATING ENZYME E1"/>
    <property type="match status" value="1"/>
</dbReference>
<dbReference type="EC" id="2.7.7.-" evidence="11"/>
<dbReference type="HAMAP" id="MF_03049">
    <property type="entry name" value="MOCS3_Uba4"/>
    <property type="match status" value="1"/>
</dbReference>
<dbReference type="InterPro" id="IPR028885">
    <property type="entry name" value="MOCS3/Uba4"/>
</dbReference>
<evidence type="ECO:0000256" key="8">
    <source>
        <dbReference type="ARBA" id="ARBA00022840"/>
    </source>
</evidence>
<keyword evidence="5 11" id="KW-0479">Metal-binding</keyword>
<dbReference type="GO" id="GO:0032447">
    <property type="term" value="P:protein urmylation"/>
    <property type="evidence" value="ECO:0007669"/>
    <property type="project" value="TreeGrafter"/>
</dbReference>
<sequence>MANETDEIKTLRLIINEQNEEIQRLKEELDKKESPAFHSLTELEQLTTVPLMTNKETSLSNEAISRYSRQLILPEIGVKGQKKLSKTSTLIVGAGGLGCPAAIYLAAAGIGRLGVVDYDDVELNNLHRQILHTEKRVGTSKTASLATSCAQLNSSVQYIPYHLQLSSSNAIEIIQHYDIVIDASDNVATRYLVNDACVISGKPLVSGSALRFEGQLTVYNYDGGPCYRCLFPQPPLPETVTNCSDGGVLGVIPGIIGCLQALEVIKIACGLQSSLKQHLLLFDGMDCSFHKVKLRPSQKNCIACGDGSKPELIDYEQFCGSRSNDKETHVSTLSNEHRISAAEYKTFLDQHLSHVLIDVRQPVELEICSLPKKAINIPMSDVRNAKKIKSLLSEDQDQGKLIVVVCHHGNDSQIAVKKLQEVFTNLIIKDIRGGISAWAQLVPNFPQY</sequence>
<dbReference type="Pfam" id="PF00581">
    <property type="entry name" value="Rhodanese"/>
    <property type="match status" value="1"/>
</dbReference>
<keyword evidence="8 11" id="KW-0067">ATP-binding</keyword>
<dbReference type="Gene3D" id="3.40.250.10">
    <property type="entry name" value="Rhodanese-like domain"/>
    <property type="match status" value="1"/>
</dbReference>
<dbReference type="PANTHER" id="PTHR10953:SF102">
    <property type="entry name" value="ADENYLYLTRANSFERASE AND SULFURTRANSFERASE MOCS3"/>
    <property type="match status" value="1"/>
</dbReference>
<evidence type="ECO:0000256" key="6">
    <source>
        <dbReference type="ARBA" id="ARBA00022741"/>
    </source>
</evidence>
<feature type="active site" description="Glycyl thioester intermediate; for adenylyltransferase activity" evidence="11">
    <location>
        <position position="243"/>
    </location>
</feature>
<dbReference type="InterPro" id="IPR045886">
    <property type="entry name" value="ThiF/MoeB/HesA"/>
</dbReference>
<keyword evidence="6 11" id="KW-0547">Nucleotide-binding</keyword>
<feature type="binding site" evidence="11">
    <location>
        <position position="141"/>
    </location>
    <ligand>
        <name>ATP</name>
        <dbReference type="ChEBI" id="CHEBI:30616"/>
    </ligand>
</feature>
<reference evidence="15" key="1">
    <citation type="submission" date="2025-08" db="UniProtKB">
        <authorList>
            <consortium name="RefSeq"/>
        </authorList>
    </citation>
    <scope>IDENTIFICATION</scope>
</reference>
<dbReference type="PROSITE" id="PS50206">
    <property type="entry name" value="RHODANESE_3"/>
    <property type="match status" value="1"/>
</dbReference>
<feature type="active site" description="Cysteine persulfide intermediate; for sulfurtransferase activity" evidence="11">
    <location>
        <position position="406"/>
    </location>
</feature>
<evidence type="ECO:0000256" key="4">
    <source>
        <dbReference type="ARBA" id="ARBA00022694"/>
    </source>
</evidence>
<protein>
    <recommendedName>
        <fullName evidence="11">Adenylyltransferase and sulfurtransferase MOCS3 homolog</fullName>
    </recommendedName>
    <alternativeName>
        <fullName evidence="11">UBA4 homolog</fullName>
    </alternativeName>
    <alternativeName>
        <fullName evidence="11">Ubiquitin-like protein activator 4 homolog</fullName>
    </alternativeName>
    <domain>
        <recommendedName>
            <fullName evidence="11">Adenylyltransferase</fullName>
            <ecNumber evidence="11">2.7.7.-</ecNumber>
        </recommendedName>
    </domain>
    <domain>
        <recommendedName>
            <fullName evidence="11">Sulfurtransferase</fullName>
            <ecNumber evidence="11">2.8.1.-</ecNumber>
        </recommendedName>
    </domain>
</protein>
<feature type="binding site" evidence="11">
    <location>
        <position position="301"/>
    </location>
    <ligand>
        <name>Zn(2+)</name>
        <dbReference type="ChEBI" id="CHEBI:29105"/>
    </ligand>
</feature>
<feature type="binding site" evidence="11">
    <location>
        <position position="229"/>
    </location>
    <ligand>
        <name>Zn(2+)</name>
        <dbReference type="ChEBI" id="CHEBI:29105"/>
    </ligand>
</feature>
<dbReference type="EC" id="2.8.1.-" evidence="11"/>
<dbReference type="GO" id="GO:0006777">
    <property type="term" value="P:Mo-molybdopterin cofactor biosynthetic process"/>
    <property type="evidence" value="ECO:0007669"/>
    <property type="project" value="UniProtKB-UniRule"/>
</dbReference>
<evidence type="ECO:0000256" key="2">
    <source>
        <dbReference type="ARBA" id="ARBA00022490"/>
    </source>
</evidence>
<comment type="cofactor">
    <cofactor evidence="11">
        <name>Zn(2+)</name>
        <dbReference type="ChEBI" id="CHEBI:29105"/>
    </cofactor>
    <text evidence="11">Binds 1 zinc ion per subunit.</text>
</comment>
<dbReference type="GO" id="GO:0005829">
    <property type="term" value="C:cytosol"/>
    <property type="evidence" value="ECO:0007669"/>
    <property type="project" value="UniProtKB-SubCell"/>
</dbReference>
<comment type="subcellular location">
    <subcellularLocation>
        <location evidence="1">Cytoplasm</location>
        <location evidence="1">Cytosol</location>
    </subcellularLocation>
</comment>
<evidence type="ECO:0000256" key="1">
    <source>
        <dbReference type="ARBA" id="ARBA00004514"/>
    </source>
</evidence>
<dbReference type="InterPro" id="IPR035985">
    <property type="entry name" value="Ubiquitin-activating_enz"/>
</dbReference>
<dbReference type="InterPro" id="IPR036873">
    <property type="entry name" value="Rhodanese-like_dom_sf"/>
</dbReference>
<dbReference type="GO" id="GO:0004792">
    <property type="term" value="F:thiosulfate-cyanide sulfurtransferase activity"/>
    <property type="evidence" value="ECO:0007669"/>
    <property type="project" value="TreeGrafter"/>
</dbReference>
<name>A0A6P7SWF8_9MOLL</name>
<evidence type="ECO:0000313" key="15">
    <source>
        <dbReference type="RefSeq" id="XP_029642587.1"/>
    </source>
</evidence>
<dbReference type="NCBIfam" id="NF004281">
    <property type="entry name" value="PRK05690.1"/>
    <property type="match status" value="1"/>
</dbReference>
<dbReference type="FunFam" id="3.40.50.720:FF:000206">
    <property type="entry name" value="Adenylyltransferase and sulfurtransferase MOCS3"/>
    <property type="match status" value="1"/>
</dbReference>
<dbReference type="GO" id="GO:0046872">
    <property type="term" value="F:metal ion binding"/>
    <property type="evidence" value="ECO:0007669"/>
    <property type="project" value="UniProtKB-KW"/>
</dbReference>
<evidence type="ECO:0000259" key="13">
    <source>
        <dbReference type="PROSITE" id="PS50206"/>
    </source>
</evidence>
<evidence type="ECO:0000256" key="5">
    <source>
        <dbReference type="ARBA" id="ARBA00022723"/>
    </source>
</evidence>
<dbReference type="SUPFAM" id="SSF69572">
    <property type="entry name" value="Activating enzymes of the ubiquitin-like proteins"/>
    <property type="match status" value="1"/>
</dbReference>
<keyword evidence="14" id="KW-1185">Reference proteome</keyword>
<dbReference type="InterPro" id="IPR001763">
    <property type="entry name" value="Rhodanese-like_dom"/>
</dbReference>
<evidence type="ECO:0000256" key="3">
    <source>
        <dbReference type="ARBA" id="ARBA00022679"/>
    </source>
</evidence>
<organism evidence="14 15">
    <name type="scientific">Octopus sinensis</name>
    <name type="common">East Asian common octopus</name>
    <dbReference type="NCBI Taxonomy" id="2607531"/>
    <lineage>
        <taxon>Eukaryota</taxon>
        <taxon>Metazoa</taxon>
        <taxon>Spiralia</taxon>
        <taxon>Lophotrochozoa</taxon>
        <taxon>Mollusca</taxon>
        <taxon>Cephalopoda</taxon>
        <taxon>Coleoidea</taxon>
        <taxon>Octopodiformes</taxon>
        <taxon>Octopoda</taxon>
        <taxon>Incirrata</taxon>
        <taxon>Octopodidae</taxon>
        <taxon>Octopus</taxon>
    </lineage>
</organism>
<dbReference type="Pfam" id="PF00899">
    <property type="entry name" value="ThiF"/>
    <property type="match status" value="1"/>
</dbReference>
<feature type="binding site" evidence="11">
    <location>
        <position position="304"/>
    </location>
    <ligand>
        <name>Zn(2+)</name>
        <dbReference type="ChEBI" id="CHEBI:29105"/>
    </ligand>
</feature>
<keyword evidence="7 11" id="KW-0862">Zinc</keyword>
<dbReference type="GO" id="GO:0005524">
    <property type="term" value="F:ATP binding"/>
    <property type="evidence" value="ECO:0007669"/>
    <property type="project" value="UniProtKB-KW"/>
</dbReference>
<evidence type="ECO:0000256" key="9">
    <source>
        <dbReference type="ARBA" id="ARBA00023150"/>
    </source>
</evidence>
<dbReference type="InterPro" id="IPR000594">
    <property type="entry name" value="ThiF_NAD_FAD-bd"/>
</dbReference>
<comment type="similarity">
    <text evidence="11">In the N-terminal section; belongs to the HesA/MoeB/ThiF family. UBA4 subfamily.</text>
</comment>
<keyword evidence="10 11" id="KW-0511">Multifunctional enzyme</keyword>
<dbReference type="UniPathway" id="UPA00988"/>
<feature type="binding site" evidence="11">
    <location>
        <begin position="185"/>
        <end position="186"/>
    </location>
    <ligand>
        <name>ATP</name>
        <dbReference type="ChEBI" id="CHEBI:30616"/>
    </ligand>
</feature>
<comment type="function">
    <text evidence="11">Plays a central role in 2-thiolation of mcm(5)S(2)U at tRNA wobble positions of cytosolic tRNA(Lys), tRNA(Glu) and tRNA(Gln). Acts by mediating the C-terminal thiocarboxylation of the sulfur carrier URM1. Its N-terminus first activates URM1 as acyl-adenylate (-COAMP), then the persulfide sulfur on the catalytic cysteine is transferred to URM1 to form thiocarboxylation (-COSH) of its C-terminus. The reaction probably involves hydrogen sulfide that is generated from the persulfide intermediate and that acts as nucleophile towards URM1. Subsequently, a transient disulfide bond is formed. Does not use thiosulfate as sulfur donor; NFS1 probably acting as a sulfur donor for thiocarboxylation reactions.</text>
</comment>
<comment type="pathway">
    <text evidence="11">tRNA modification; 5-methoxycarbonylmethyl-2-thiouridine-tRNA biosynthesis.</text>
</comment>
<dbReference type="Gene3D" id="3.40.50.720">
    <property type="entry name" value="NAD(P)-binding Rossmann-like Domain"/>
    <property type="match status" value="1"/>
</dbReference>
<dbReference type="GO" id="GO:0042292">
    <property type="term" value="F:URM1 activating enzyme activity"/>
    <property type="evidence" value="ECO:0007669"/>
    <property type="project" value="TreeGrafter"/>
</dbReference>
<dbReference type="FunFam" id="3.40.250.10:FF:000014">
    <property type="entry name" value="Adenylyltransferase and sulfurtransferase MOCS3"/>
    <property type="match status" value="1"/>
</dbReference>
<keyword evidence="4 11" id="KW-0819">tRNA processing</keyword>
<feature type="binding site" evidence="11">
    <location>
        <position position="117"/>
    </location>
    <ligand>
        <name>ATP</name>
        <dbReference type="ChEBI" id="CHEBI:30616"/>
    </ligand>
</feature>